<dbReference type="GO" id="GO:0061630">
    <property type="term" value="F:ubiquitin protein ligase activity"/>
    <property type="evidence" value="ECO:0007669"/>
    <property type="project" value="InterPro"/>
</dbReference>
<feature type="region of interest" description="Disordered" evidence="7">
    <location>
        <begin position="97"/>
        <end position="117"/>
    </location>
</feature>
<dbReference type="GO" id="GO:0016567">
    <property type="term" value="P:protein ubiquitination"/>
    <property type="evidence" value="ECO:0007669"/>
    <property type="project" value="InterPro"/>
</dbReference>
<dbReference type="Pfam" id="PF08783">
    <property type="entry name" value="DWNN"/>
    <property type="match status" value="1"/>
</dbReference>
<dbReference type="PROSITE" id="PS50158">
    <property type="entry name" value="ZF_CCHC"/>
    <property type="match status" value="1"/>
</dbReference>
<keyword evidence="5" id="KW-0539">Nucleus</keyword>
<feature type="compositionally biased region" description="Basic residues" evidence="7">
    <location>
        <begin position="618"/>
        <end position="630"/>
    </location>
</feature>
<gene>
    <name evidence="10" type="ORF">C8A00DRAFT_16876</name>
</gene>
<evidence type="ECO:0000256" key="1">
    <source>
        <dbReference type="ARBA" id="ARBA00004123"/>
    </source>
</evidence>
<evidence type="ECO:0000313" key="10">
    <source>
        <dbReference type="EMBL" id="KAK4151741.1"/>
    </source>
</evidence>
<evidence type="ECO:0000256" key="4">
    <source>
        <dbReference type="ARBA" id="ARBA00022833"/>
    </source>
</evidence>
<feature type="domain" description="CCHC-type" evidence="8">
    <location>
        <begin position="180"/>
        <end position="194"/>
    </location>
</feature>
<dbReference type="AlphaFoldDB" id="A0AAN6VK90"/>
<dbReference type="SUPFAM" id="SSF57756">
    <property type="entry name" value="Retrovirus zinc finger-like domains"/>
    <property type="match status" value="1"/>
</dbReference>
<feature type="region of interest" description="Disordered" evidence="7">
    <location>
        <begin position="587"/>
        <end position="638"/>
    </location>
</feature>
<evidence type="ECO:0000256" key="2">
    <source>
        <dbReference type="ARBA" id="ARBA00022723"/>
    </source>
</evidence>
<reference evidence="10" key="2">
    <citation type="submission" date="2023-05" db="EMBL/GenBank/DDBJ databases">
        <authorList>
            <consortium name="Lawrence Berkeley National Laboratory"/>
            <person name="Steindorff A."/>
            <person name="Hensen N."/>
            <person name="Bonometti L."/>
            <person name="Westerberg I."/>
            <person name="Brannstrom I.O."/>
            <person name="Guillou S."/>
            <person name="Cros-Aarteil S."/>
            <person name="Calhoun S."/>
            <person name="Haridas S."/>
            <person name="Kuo A."/>
            <person name="Mondo S."/>
            <person name="Pangilinan J."/>
            <person name="Riley R."/>
            <person name="Labutti K."/>
            <person name="Andreopoulos B."/>
            <person name="Lipzen A."/>
            <person name="Chen C."/>
            <person name="Yanf M."/>
            <person name="Daum C."/>
            <person name="Ng V."/>
            <person name="Clum A."/>
            <person name="Ohm R."/>
            <person name="Martin F."/>
            <person name="Silar P."/>
            <person name="Natvig D."/>
            <person name="Lalanne C."/>
            <person name="Gautier V."/>
            <person name="Ament-Velasquez S.L."/>
            <person name="Kruys A."/>
            <person name="Hutchinson M.I."/>
            <person name="Powell A.J."/>
            <person name="Barry K."/>
            <person name="Miller A.N."/>
            <person name="Grigoriev I.V."/>
            <person name="Debuchy R."/>
            <person name="Gladieux P."/>
            <person name="Thoren M.H."/>
            <person name="Johannesson H."/>
        </authorList>
    </citation>
    <scope>NUCLEOTIDE SEQUENCE</scope>
    <source>
        <strain evidence="10">CBS 538.74</strain>
    </source>
</reference>
<name>A0AAN6VK90_9PEZI</name>
<dbReference type="Gene3D" id="4.10.60.10">
    <property type="entry name" value="Zinc finger, CCHC-type"/>
    <property type="match status" value="1"/>
</dbReference>
<sequence>MASSVFFKFKSQKEPTRVEFDGTGISVFELKREIILRSGLGDGTDFDLVICADEGMKEVYDDDTTIIPRSTTVIARRMPPKVAGRGGAARYVSGKMPVHAKNSSRREQIAKPTVKTQSNTLAQLSSAMTEEEKMAAVFQAQTENFTSREEEMATQQYVAKGGPKKPANVPDHEPPQGYICYRCGEKGHWIQLCPTNDNPEYDNRPRVKRTTGIPRSFLKTVDKATALGQNADGDDSKTPPSGIMVNADGEFVIAQPDKASWEQFQAKAKANPAAQKAAAEEGKEVRERGLECPVDKKMFIEPMKTPCCEKTYCNDCITNALIESDFVCPACKTEGVLIDDLKTDDEAVEKMKEFLAEKEGKKEEANSPKSPAASKSPAAAGGAGDDTKTNANKAASESPSPTPAAPATAQPGQASTSTPQSASSTPATGEQPQGSKKRGAEDALENPKIPKAPKAMQKAHEVQQQNMMPMMNGMLGMNGMNGMAPMAGMPMMYPGMPMMGGNFGAMGGMPNMNMGMMNPMMNPMMGGSMGGGYGGMNNMAGYNGGWGGPGGDMGMNNMNNMNNAGGPNHMGGGGRMNGMGMGMGGGGYGGGQQQHFQQHKNFSYQPADEEDAYFRKPVNPHRHQNRQRRVRPSDYREL</sequence>
<dbReference type="GO" id="GO:0008270">
    <property type="term" value="F:zinc ion binding"/>
    <property type="evidence" value="ECO:0007669"/>
    <property type="project" value="UniProtKB-KW"/>
</dbReference>
<dbReference type="InterPro" id="IPR014891">
    <property type="entry name" value="DWNN_domain"/>
</dbReference>
<evidence type="ECO:0000259" key="9">
    <source>
        <dbReference type="PROSITE" id="PS51282"/>
    </source>
</evidence>
<proteinExistence type="predicted"/>
<evidence type="ECO:0000256" key="3">
    <source>
        <dbReference type="ARBA" id="ARBA00022771"/>
    </source>
</evidence>
<dbReference type="SUPFAM" id="SSF57850">
    <property type="entry name" value="RING/U-box"/>
    <property type="match status" value="1"/>
</dbReference>
<feature type="compositionally biased region" description="Low complexity" evidence="7">
    <location>
        <begin position="389"/>
        <end position="428"/>
    </location>
</feature>
<dbReference type="PROSITE" id="PS51282">
    <property type="entry name" value="DWNN"/>
    <property type="match status" value="1"/>
</dbReference>
<keyword evidence="11" id="KW-1185">Reference proteome</keyword>
<dbReference type="CDD" id="cd16620">
    <property type="entry name" value="vRING-HC-C4C4_RBBP6"/>
    <property type="match status" value="1"/>
</dbReference>
<accession>A0AAN6VK90</accession>
<reference evidence="10" key="1">
    <citation type="journal article" date="2023" name="Mol. Phylogenet. Evol.">
        <title>Genome-scale phylogeny and comparative genomics of the fungal order Sordariales.</title>
        <authorList>
            <person name="Hensen N."/>
            <person name="Bonometti L."/>
            <person name="Westerberg I."/>
            <person name="Brannstrom I.O."/>
            <person name="Guillou S."/>
            <person name="Cros-Aarteil S."/>
            <person name="Calhoun S."/>
            <person name="Haridas S."/>
            <person name="Kuo A."/>
            <person name="Mondo S."/>
            <person name="Pangilinan J."/>
            <person name="Riley R."/>
            <person name="LaButti K."/>
            <person name="Andreopoulos B."/>
            <person name="Lipzen A."/>
            <person name="Chen C."/>
            <person name="Yan M."/>
            <person name="Daum C."/>
            <person name="Ng V."/>
            <person name="Clum A."/>
            <person name="Steindorff A."/>
            <person name="Ohm R.A."/>
            <person name="Martin F."/>
            <person name="Silar P."/>
            <person name="Natvig D.O."/>
            <person name="Lalanne C."/>
            <person name="Gautier V."/>
            <person name="Ament-Velasquez S.L."/>
            <person name="Kruys A."/>
            <person name="Hutchinson M.I."/>
            <person name="Powell A.J."/>
            <person name="Barry K."/>
            <person name="Miller A.N."/>
            <person name="Grigoriev I.V."/>
            <person name="Debuchy R."/>
            <person name="Gladieux P."/>
            <person name="Hiltunen Thoren M."/>
            <person name="Johannesson H."/>
        </authorList>
    </citation>
    <scope>NUCLEOTIDE SEQUENCE</scope>
    <source>
        <strain evidence="10">CBS 538.74</strain>
    </source>
</reference>
<dbReference type="SMART" id="SM00343">
    <property type="entry name" value="ZnF_C2HC"/>
    <property type="match status" value="1"/>
</dbReference>
<dbReference type="EMBL" id="MU857002">
    <property type="protein sequence ID" value="KAK4151741.1"/>
    <property type="molecule type" value="Genomic_DNA"/>
</dbReference>
<evidence type="ECO:0000256" key="5">
    <source>
        <dbReference type="ARBA" id="ARBA00023242"/>
    </source>
</evidence>
<dbReference type="SMART" id="SM01180">
    <property type="entry name" value="DWNN"/>
    <property type="match status" value="1"/>
</dbReference>
<dbReference type="Gene3D" id="3.10.20.90">
    <property type="entry name" value="Phosphatidylinositol 3-kinase Catalytic Subunit, Chain A, domain 1"/>
    <property type="match status" value="1"/>
</dbReference>
<organism evidence="10 11">
    <name type="scientific">Chaetomidium leptoderma</name>
    <dbReference type="NCBI Taxonomy" id="669021"/>
    <lineage>
        <taxon>Eukaryota</taxon>
        <taxon>Fungi</taxon>
        <taxon>Dikarya</taxon>
        <taxon>Ascomycota</taxon>
        <taxon>Pezizomycotina</taxon>
        <taxon>Sordariomycetes</taxon>
        <taxon>Sordariomycetidae</taxon>
        <taxon>Sordariales</taxon>
        <taxon>Chaetomiaceae</taxon>
        <taxon>Chaetomidium</taxon>
    </lineage>
</organism>
<dbReference type="Proteomes" id="UP001302745">
    <property type="component" value="Unassembled WGS sequence"/>
</dbReference>
<evidence type="ECO:0000259" key="8">
    <source>
        <dbReference type="PROSITE" id="PS50158"/>
    </source>
</evidence>
<dbReference type="Pfam" id="PF13696">
    <property type="entry name" value="zf-CCHC_2"/>
    <property type="match status" value="1"/>
</dbReference>
<dbReference type="InterPro" id="IPR001878">
    <property type="entry name" value="Znf_CCHC"/>
</dbReference>
<comment type="subcellular location">
    <subcellularLocation>
        <location evidence="1">Nucleus</location>
    </subcellularLocation>
</comment>
<protein>
    <submittedName>
        <fullName evidence="10">Protein MPE1</fullName>
    </submittedName>
</protein>
<keyword evidence="2" id="KW-0479">Metal-binding</keyword>
<dbReference type="PANTHER" id="PTHR15439:SF0">
    <property type="entry name" value="CELL DIVISION CYCLE AND APOPTOSIS REGULATOR PROTEIN 1-RELATED"/>
    <property type="match status" value="1"/>
</dbReference>
<dbReference type="GO" id="GO:0003676">
    <property type="term" value="F:nucleic acid binding"/>
    <property type="evidence" value="ECO:0007669"/>
    <property type="project" value="InterPro"/>
</dbReference>
<feature type="region of interest" description="Disordered" evidence="7">
    <location>
        <begin position="356"/>
        <end position="460"/>
    </location>
</feature>
<keyword evidence="4" id="KW-0862">Zinc</keyword>
<feature type="compositionally biased region" description="Basic and acidic residues" evidence="7">
    <location>
        <begin position="356"/>
        <end position="366"/>
    </location>
</feature>
<dbReference type="InterPro" id="IPR033489">
    <property type="entry name" value="RBBP6"/>
</dbReference>
<dbReference type="InterPro" id="IPR013083">
    <property type="entry name" value="Znf_RING/FYVE/PHD"/>
</dbReference>
<dbReference type="PANTHER" id="PTHR15439">
    <property type="entry name" value="RETINOBLASTOMA-BINDING PROTEIN 6"/>
    <property type="match status" value="1"/>
</dbReference>
<dbReference type="GO" id="GO:0006397">
    <property type="term" value="P:mRNA processing"/>
    <property type="evidence" value="ECO:0007669"/>
    <property type="project" value="InterPro"/>
</dbReference>
<evidence type="ECO:0000256" key="7">
    <source>
        <dbReference type="SAM" id="MobiDB-lite"/>
    </source>
</evidence>
<dbReference type="GO" id="GO:0006511">
    <property type="term" value="P:ubiquitin-dependent protein catabolic process"/>
    <property type="evidence" value="ECO:0007669"/>
    <property type="project" value="TreeGrafter"/>
</dbReference>
<feature type="compositionally biased region" description="Polar residues" evidence="7">
    <location>
        <begin position="593"/>
        <end position="604"/>
    </location>
</feature>
<dbReference type="InterPro" id="IPR025829">
    <property type="entry name" value="Zn_knuckle_CX2CX3GHX4C"/>
</dbReference>
<feature type="compositionally biased region" description="Low complexity" evidence="7">
    <location>
        <begin position="367"/>
        <end position="380"/>
    </location>
</feature>
<feature type="domain" description="DWNN" evidence="9">
    <location>
        <begin position="5"/>
        <end position="79"/>
    </location>
</feature>
<evidence type="ECO:0000313" key="11">
    <source>
        <dbReference type="Proteomes" id="UP001302745"/>
    </source>
</evidence>
<dbReference type="InterPro" id="IPR036875">
    <property type="entry name" value="Znf_CCHC_sf"/>
</dbReference>
<comment type="caution">
    <text evidence="10">The sequence shown here is derived from an EMBL/GenBank/DDBJ whole genome shotgun (WGS) entry which is preliminary data.</text>
</comment>
<dbReference type="GO" id="GO:0005634">
    <property type="term" value="C:nucleus"/>
    <property type="evidence" value="ECO:0007669"/>
    <property type="project" value="UniProtKB-SubCell"/>
</dbReference>
<evidence type="ECO:0000256" key="6">
    <source>
        <dbReference type="PROSITE-ProRule" id="PRU00047"/>
    </source>
</evidence>
<dbReference type="Gene3D" id="3.30.40.10">
    <property type="entry name" value="Zinc/RING finger domain, C3HC4 (zinc finger)"/>
    <property type="match status" value="1"/>
</dbReference>
<keyword evidence="3 6" id="KW-0863">Zinc-finger</keyword>